<keyword evidence="3" id="KW-1185">Reference proteome</keyword>
<reference evidence="2" key="1">
    <citation type="submission" date="2017-07" db="EMBL/GenBank/DDBJ databases">
        <title>Taro Niue Genome Assembly and Annotation.</title>
        <authorList>
            <person name="Atibalentja N."/>
            <person name="Keating K."/>
            <person name="Fields C.J."/>
        </authorList>
    </citation>
    <scope>NUCLEOTIDE SEQUENCE</scope>
    <source>
        <strain evidence="2">Niue_2</strain>
        <tissue evidence="2">Leaf</tissue>
    </source>
</reference>
<proteinExistence type="predicted"/>
<sequence>MPLPPRKGETEPPQKHTNAHNTTAWPSCGLTPDLHTRLQNQHRVRQTPAVLGVPGLTKRALQTTQRRCPNLVFPSALEFAQSAANSSTLVASNAPSKAPEDGGPRQ</sequence>
<dbReference type="AlphaFoldDB" id="A0A843V082"/>
<feature type="compositionally biased region" description="Polar residues" evidence="1">
    <location>
        <begin position="15"/>
        <end position="25"/>
    </location>
</feature>
<evidence type="ECO:0000313" key="3">
    <source>
        <dbReference type="Proteomes" id="UP000652761"/>
    </source>
</evidence>
<feature type="compositionally biased region" description="Basic and acidic residues" evidence="1">
    <location>
        <begin position="1"/>
        <end position="14"/>
    </location>
</feature>
<evidence type="ECO:0000256" key="1">
    <source>
        <dbReference type="SAM" id="MobiDB-lite"/>
    </source>
</evidence>
<dbReference type="Proteomes" id="UP000652761">
    <property type="component" value="Unassembled WGS sequence"/>
</dbReference>
<protein>
    <submittedName>
        <fullName evidence="2">Uncharacterized protein</fullName>
    </submittedName>
</protein>
<comment type="caution">
    <text evidence="2">The sequence shown here is derived from an EMBL/GenBank/DDBJ whole genome shotgun (WGS) entry which is preliminary data.</text>
</comment>
<name>A0A843V082_COLES</name>
<dbReference type="EMBL" id="NMUH01001145">
    <property type="protein sequence ID" value="MQL89391.1"/>
    <property type="molecule type" value="Genomic_DNA"/>
</dbReference>
<feature type="region of interest" description="Disordered" evidence="1">
    <location>
        <begin position="1"/>
        <end position="28"/>
    </location>
</feature>
<evidence type="ECO:0000313" key="2">
    <source>
        <dbReference type="EMBL" id="MQL89391.1"/>
    </source>
</evidence>
<feature type="region of interest" description="Disordered" evidence="1">
    <location>
        <begin position="83"/>
        <end position="106"/>
    </location>
</feature>
<accession>A0A843V082</accession>
<organism evidence="2 3">
    <name type="scientific">Colocasia esculenta</name>
    <name type="common">Wild taro</name>
    <name type="synonym">Arum esculentum</name>
    <dbReference type="NCBI Taxonomy" id="4460"/>
    <lineage>
        <taxon>Eukaryota</taxon>
        <taxon>Viridiplantae</taxon>
        <taxon>Streptophyta</taxon>
        <taxon>Embryophyta</taxon>
        <taxon>Tracheophyta</taxon>
        <taxon>Spermatophyta</taxon>
        <taxon>Magnoliopsida</taxon>
        <taxon>Liliopsida</taxon>
        <taxon>Araceae</taxon>
        <taxon>Aroideae</taxon>
        <taxon>Colocasieae</taxon>
        <taxon>Colocasia</taxon>
    </lineage>
</organism>
<feature type="compositionally biased region" description="Polar residues" evidence="1">
    <location>
        <begin position="83"/>
        <end position="95"/>
    </location>
</feature>
<gene>
    <name evidence="2" type="ORF">Taro_021963</name>
</gene>